<keyword evidence="4" id="KW-1185">Reference proteome</keyword>
<accession>A0A1B3WEV4</accession>
<evidence type="ECO:0000313" key="1">
    <source>
        <dbReference type="EMBL" id="AOH39502.1"/>
    </source>
</evidence>
<sequence length="150" mass="17770">MEKKCIIKKRNAVPIHQCIKFYYRYIGNGRTHDDFVAYIFWLITENFTNSNNHPYSFHDTTHPICDRSPTYLRQLFSETESLTESQISWMMSHLDLSKFIDLIHCLPLDTRMLLCKELQEKGYSDITLENMDEKCADLFVSIVLHTPKDK</sequence>
<protein>
    <submittedName>
        <fullName evidence="1">Uncharacterized protein</fullName>
    </submittedName>
</protein>
<evidence type="ECO:0000313" key="3">
    <source>
        <dbReference type="Proteomes" id="UP000094757"/>
    </source>
</evidence>
<dbReference type="Proteomes" id="UP000266262">
    <property type="component" value="Unassembled WGS sequence"/>
</dbReference>
<evidence type="ECO:0000313" key="4">
    <source>
        <dbReference type="Proteomes" id="UP000266262"/>
    </source>
</evidence>
<organism evidence="1 3">
    <name type="scientific">Dialister pneumosintes</name>
    <dbReference type="NCBI Taxonomy" id="39950"/>
    <lineage>
        <taxon>Bacteria</taxon>
        <taxon>Bacillati</taxon>
        <taxon>Bacillota</taxon>
        <taxon>Negativicutes</taxon>
        <taxon>Veillonellales</taxon>
        <taxon>Veillonellaceae</taxon>
        <taxon>Dialister</taxon>
    </lineage>
</organism>
<dbReference type="EMBL" id="CP017037">
    <property type="protein sequence ID" value="AOH39502.1"/>
    <property type="molecule type" value="Genomic_DNA"/>
</dbReference>
<gene>
    <name evidence="1" type="ORF">BCB69_05835</name>
    <name evidence="2" type="ORF">DX915_03565</name>
</gene>
<dbReference type="Proteomes" id="UP000094757">
    <property type="component" value="Chromosome"/>
</dbReference>
<dbReference type="EMBL" id="QWKU01000001">
    <property type="protein sequence ID" value="RID94595.1"/>
    <property type="molecule type" value="Genomic_DNA"/>
</dbReference>
<reference evidence="1" key="2">
    <citation type="submission" date="2016-08" db="EMBL/GenBank/DDBJ databases">
        <authorList>
            <person name="Seilhamer J.J."/>
        </authorList>
    </citation>
    <scope>NUCLEOTIDE SEQUENCE [LARGE SCALE GENOMIC DNA]</scope>
    <source>
        <strain evidence="1">F0677</strain>
    </source>
</reference>
<reference evidence="2 4" key="3">
    <citation type="submission" date="2018-08" db="EMBL/GenBank/DDBJ databases">
        <title>Draft genome sequence of Dialister pneumosintes KCOM 1685.</title>
        <authorList>
            <person name="Kook J.-K."/>
            <person name="Park S.-N."/>
            <person name="Lim Y.K."/>
        </authorList>
    </citation>
    <scope>NUCLEOTIDE SEQUENCE [LARGE SCALE GENOMIC DNA]</scope>
    <source>
        <strain evidence="2 4">KCOM 1685</strain>
    </source>
</reference>
<name>A0A1B3WEV4_9FIRM</name>
<dbReference type="KEGG" id="dpn:BCB69_05835"/>
<reference evidence="3" key="1">
    <citation type="submission" date="2016-08" db="EMBL/GenBank/DDBJ databases">
        <authorList>
            <person name="Holder M.E."/>
            <person name="Ajami N.J."/>
            <person name="Petrosino J.F."/>
        </authorList>
    </citation>
    <scope>NUCLEOTIDE SEQUENCE [LARGE SCALE GENOMIC DNA]</scope>
    <source>
        <strain evidence="3">F0677</strain>
    </source>
</reference>
<dbReference type="RefSeq" id="WP_069177288.1">
    <property type="nucleotide sequence ID" value="NZ_CP017037.1"/>
</dbReference>
<dbReference type="STRING" id="39950.BCB69_05835"/>
<evidence type="ECO:0000313" key="2">
    <source>
        <dbReference type="EMBL" id="RID94595.1"/>
    </source>
</evidence>
<proteinExistence type="predicted"/>
<dbReference type="AlphaFoldDB" id="A0A1B3WEV4"/>